<dbReference type="PANTHER" id="PTHR30083:SF0">
    <property type="entry name" value="3'-PHOSPHOADENOSINE 5'-PHOSPHOSULFATE SULFOTRANSFERASE (PAPS REDUCTASE)_FAD SYNTHETASE"/>
    <property type="match status" value="1"/>
</dbReference>
<organism evidence="1 2">
    <name type="scientific">Salmonella enterica subsp. enterica serovar Bovismorbificans</name>
    <dbReference type="NCBI Taxonomy" id="58097"/>
    <lineage>
        <taxon>Bacteria</taxon>
        <taxon>Pseudomonadati</taxon>
        <taxon>Pseudomonadota</taxon>
        <taxon>Gammaproteobacteria</taxon>
        <taxon>Enterobacterales</taxon>
        <taxon>Enterobacteriaceae</taxon>
        <taxon>Salmonella</taxon>
    </lineage>
</organism>
<accession>A0A655E5G4</accession>
<sequence length="96" mass="11543">MPEVTAEHYRNKIAVYLQWYKKKGMHTIPQTQHGDIGSRDIPSWRRICKVLLNNDYWCRALSFSPTKPKNYQRYNERMKAKRQEWGILCNTDSQPK</sequence>
<gene>
    <name evidence="1" type="ORF">ERS008202_04186</name>
</gene>
<reference evidence="1 2" key="1">
    <citation type="submission" date="2015-03" db="EMBL/GenBank/DDBJ databases">
        <authorList>
            <consortium name="Pathogen Informatics"/>
        </authorList>
    </citation>
    <scope>NUCLEOTIDE SEQUENCE [LARGE SCALE GENOMIC DNA]</scope>
    <source>
        <strain evidence="1 2">3476</strain>
    </source>
</reference>
<dbReference type="GO" id="GO:0071453">
    <property type="term" value="P:cellular response to oxygen levels"/>
    <property type="evidence" value="ECO:0007669"/>
    <property type="project" value="TreeGrafter"/>
</dbReference>
<protein>
    <submittedName>
        <fullName evidence="1">IbrA protein</fullName>
    </submittedName>
</protein>
<dbReference type="AlphaFoldDB" id="A0A655E5G4"/>
<proteinExistence type="predicted"/>
<evidence type="ECO:0000313" key="1">
    <source>
        <dbReference type="EMBL" id="CNV05440.1"/>
    </source>
</evidence>
<name>A0A655E5G4_SALET</name>
<dbReference type="InterPro" id="IPR021845">
    <property type="entry name" value="DUF3440"/>
</dbReference>
<evidence type="ECO:0000313" key="2">
    <source>
        <dbReference type="Proteomes" id="UP000039541"/>
    </source>
</evidence>
<dbReference type="Proteomes" id="UP000039541">
    <property type="component" value="Unassembled WGS sequence"/>
</dbReference>
<dbReference type="PANTHER" id="PTHR30083">
    <property type="entry name" value="TRANSCRIPTIONAL REGULATOR-RELATED"/>
    <property type="match status" value="1"/>
</dbReference>
<dbReference type="EMBL" id="CQPC01000079">
    <property type="protein sequence ID" value="CNV05440.1"/>
    <property type="molecule type" value="Genomic_DNA"/>
</dbReference>
<dbReference type="Pfam" id="PF11922">
    <property type="entry name" value="DUF3440"/>
    <property type="match status" value="1"/>
</dbReference>